<evidence type="ECO:0000313" key="3">
    <source>
        <dbReference type="Proteomes" id="UP000193144"/>
    </source>
</evidence>
<evidence type="ECO:0000313" key="2">
    <source>
        <dbReference type="EMBL" id="ORY10007.1"/>
    </source>
</evidence>
<evidence type="ECO:0000256" key="1">
    <source>
        <dbReference type="SAM" id="MobiDB-lite"/>
    </source>
</evidence>
<dbReference type="AlphaFoldDB" id="A0A1Y1ZJ10"/>
<feature type="region of interest" description="Disordered" evidence="1">
    <location>
        <begin position="1"/>
        <end position="73"/>
    </location>
</feature>
<organism evidence="2 3">
    <name type="scientific">Clohesyomyces aquaticus</name>
    <dbReference type="NCBI Taxonomy" id="1231657"/>
    <lineage>
        <taxon>Eukaryota</taxon>
        <taxon>Fungi</taxon>
        <taxon>Dikarya</taxon>
        <taxon>Ascomycota</taxon>
        <taxon>Pezizomycotina</taxon>
        <taxon>Dothideomycetes</taxon>
        <taxon>Pleosporomycetidae</taxon>
        <taxon>Pleosporales</taxon>
        <taxon>Lindgomycetaceae</taxon>
        <taxon>Clohesyomyces</taxon>
    </lineage>
</organism>
<accession>A0A1Y1ZJ10</accession>
<keyword evidence="3" id="KW-1185">Reference proteome</keyword>
<comment type="caution">
    <text evidence="2">The sequence shown here is derived from an EMBL/GenBank/DDBJ whole genome shotgun (WGS) entry which is preliminary data.</text>
</comment>
<reference evidence="2 3" key="1">
    <citation type="submission" date="2016-07" db="EMBL/GenBank/DDBJ databases">
        <title>Pervasive Adenine N6-methylation of Active Genes in Fungi.</title>
        <authorList>
            <consortium name="DOE Joint Genome Institute"/>
            <person name="Mondo S.J."/>
            <person name="Dannebaum R.O."/>
            <person name="Kuo R.C."/>
            <person name="Labutti K."/>
            <person name="Haridas S."/>
            <person name="Kuo A."/>
            <person name="Salamov A."/>
            <person name="Ahrendt S.R."/>
            <person name="Lipzen A."/>
            <person name="Sullivan W."/>
            <person name="Andreopoulos W.B."/>
            <person name="Clum A."/>
            <person name="Lindquist E."/>
            <person name="Daum C."/>
            <person name="Ramamoorthy G.K."/>
            <person name="Gryganskyi A."/>
            <person name="Culley D."/>
            <person name="Magnuson J.K."/>
            <person name="James T.Y."/>
            <person name="O'Malley M.A."/>
            <person name="Stajich J.E."/>
            <person name="Spatafora J.W."/>
            <person name="Visel A."/>
            <person name="Grigoriev I.V."/>
        </authorList>
    </citation>
    <scope>NUCLEOTIDE SEQUENCE [LARGE SCALE GENOMIC DNA]</scope>
    <source>
        <strain evidence="2 3">CBS 115471</strain>
    </source>
</reference>
<feature type="compositionally biased region" description="Basic residues" evidence="1">
    <location>
        <begin position="60"/>
        <end position="71"/>
    </location>
</feature>
<proteinExistence type="predicted"/>
<protein>
    <submittedName>
        <fullName evidence="2">Uncharacterized protein</fullName>
    </submittedName>
</protein>
<name>A0A1Y1ZJ10_9PLEO</name>
<dbReference type="Proteomes" id="UP000193144">
    <property type="component" value="Unassembled WGS sequence"/>
</dbReference>
<gene>
    <name evidence="2" type="ORF">BCR34DRAFT_359426</name>
</gene>
<dbReference type="EMBL" id="MCFA01000079">
    <property type="protein sequence ID" value="ORY10007.1"/>
    <property type="molecule type" value="Genomic_DNA"/>
</dbReference>
<sequence>MYSKAMSNLERPNTMVRQMKQETHPSLPLDPDPGHTCPCQFPLSHPLPMHSSEIQNPSQAKKRAKVHHRKPSNASHAIALPAYYAAPRHAMTIYAAQGMLYANSESMESKQGQCMM</sequence>